<evidence type="ECO:0000313" key="2">
    <source>
        <dbReference type="Proteomes" id="UP000009169"/>
    </source>
</evidence>
<dbReference type="AlphaFoldDB" id="F2Q4I3"/>
<sequence>MKFLTETWYLQTQDVVIISSYDEMRDGPPRIGVTKRVLVEGSGDYLARNDTVRAVYLCYLGDHQNQQGYSEEKQIIIPGDSDYKDFCIGEGSVIPVCLSGM</sequence>
<reference evidence="2" key="1">
    <citation type="journal article" date="2012" name="MBio">
        <title>Comparative genome analysis of Trichophyton rubrum and related dermatophytes reveals candidate genes involved in infection.</title>
        <authorList>
            <person name="Martinez D.A."/>
            <person name="Oliver B.G."/>
            <person name="Graeser Y."/>
            <person name="Goldberg J.M."/>
            <person name="Li W."/>
            <person name="Martinez-Rossi N.M."/>
            <person name="Monod M."/>
            <person name="Shelest E."/>
            <person name="Barton R.C."/>
            <person name="Birch E."/>
            <person name="Brakhage A.A."/>
            <person name="Chen Z."/>
            <person name="Gurr S.J."/>
            <person name="Heiman D."/>
            <person name="Heitman J."/>
            <person name="Kosti I."/>
            <person name="Rossi A."/>
            <person name="Saif S."/>
            <person name="Samalova M."/>
            <person name="Saunders C.W."/>
            <person name="Shea T."/>
            <person name="Summerbell R.C."/>
            <person name="Xu J."/>
            <person name="Young S."/>
            <person name="Zeng Q."/>
            <person name="Birren B.W."/>
            <person name="Cuomo C.A."/>
            <person name="White T.C."/>
        </authorList>
    </citation>
    <scope>NUCLEOTIDE SEQUENCE [LARGE SCALE GENOMIC DNA]</scope>
    <source>
        <strain evidence="2">ATCC MYA-4606 / CBS 127.97</strain>
    </source>
</reference>
<name>F2Q4I3_TRIEC</name>
<keyword evidence="2" id="KW-1185">Reference proteome</keyword>
<dbReference type="VEuPathDB" id="FungiDB:TEQG_08832"/>
<dbReference type="Proteomes" id="UP000009169">
    <property type="component" value="Unassembled WGS sequence"/>
</dbReference>
<gene>
    <name evidence="1" type="ORF">TEQG_08832</name>
</gene>
<protein>
    <submittedName>
        <fullName evidence="1">Uncharacterized protein</fullName>
    </submittedName>
</protein>
<organism evidence="1 2">
    <name type="scientific">Trichophyton equinum (strain ATCC MYA-4606 / CBS 127.97)</name>
    <name type="common">Horse ringworm fungus</name>
    <dbReference type="NCBI Taxonomy" id="559882"/>
    <lineage>
        <taxon>Eukaryota</taxon>
        <taxon>Fungi</taxon>
        <taxon>Dikarya</taxon>
        <taxon>Ascomycota</taxon>
        <taxon>Pezizomycotina</taxon>
        <taxon>Eurotiomycetes</taxon>
        <taxon>Eurotiomycetidae</taxon>
        <taxon>Onygenales</taxon>
        <taxon>Arthrodermataceae</taxon>
        <taxon>Trichophyton</taxon>
    </lineage>
</organism>
<dbReference type="HOGENOM" id="CLU_2293682_0_0_1"/>
<evidence type="ECO:0000313" key="1">
    <source>
        <dbReference type="EMBL" id="EGE09051.1"/>
    </source>
</evidence>
<proteinExistence type="predicted"/>
<accession>F2Q4I3</accession>
<dbReference type="EMBL" id="DS995793">
    <property type="protein sequence ID" value="EGE09051.1"/>
    <property type="molecule type" value="Genomic_DNA"/>
</dbReference>